<dbReference type="EMBL" id="MFAU01000061">
    <property type="protein sequence ID" value="OGD83096.1"/>
    <property type="molecule type" value="Genomic_DNA"/>
</dbReference>
<comment type="caution">
    <text evidence="1">The sequence shown here is derived from an EMBL/GenBank/DDBJ whole genome shotgun (WGS) entry which is preliminary data.</text>
</comment>
<dbReference type="AlphaFoldDB" id="A0A1F5FU02"/>
<gene>
    <name evidence="1" type="ORF">A2165_04175</name>
</gene>
<evidence type="ECO:0000313" key="2">
    <source>
        <dbReference type="Proteomes" id="UP000179252"/>
    </source>
</evidence>
<proteinExistence type="predicted"/>
<organism evidence="1 2">
    <name type="scientific">Candidatus Curtissbacteria bacterium RBG_13_40_7</name>
    <dbReference type="NCBI Taxonomy" id="1797706"/>
    <lineage>
        <taxon>Bacteria</taxon>
        <taxon>Candidatus Curtissiibacteriota</taxon>
    </lineage>
</organism>
<dbReference type="Proteomes" id="UP000179252">
    <property type="component" value="Unassembled WGS sequence"/>
</dbReference>
<reference evidence="1 2" key="1">
    <citation type="journal article" date="2016" name="Nat. Commun.">
        <title>Thousands of microbial genomes shed light on interconnected biogeochemical processes in an aquifer system.</title>
        <authorList>
            <person name="Anantharaman K."/>
            <person name="Brown C.T."/>
            <person name="Hug L.A."/>
            <person name="Sharon I."/>
            <person name="Castelle C.J."/>
            <person name="Probst A.J."/>
            <person name="Thomas B.C."/>
            <person name="Singh A."/>
            <person name="Wilkins M.J."/>
            <person name="Karaoz U."/>
            <person name="Brodie E.L."/>
            <person name="Williams K.H."/>
            <person name="Hubbard S.S."/>
            <person name="Banfield J.F."/>
        </authorList>
    </citation>
    <scope>NUCLEOTIDE SEQUENCE [LARGE SCALE GENOMIC DNA]</scope>
</reference>
<accession>A0A1F5FU02</accession>
<protein>
    <submittedName>
        <fullName evidence="1">Uncharacterized protein</fullName>
    </submittedName>
</protein>
<name>A0A1F5FU02_9BACT</name>
<evidence type="ECO:0000313" key="1">
    <source>
        <dbReference type="EMBL" id="OGD83096.1"/>
    </source>
</evidence>
<sequence length="207" mass="23200">MKKVILISIVGVVATLISIVFAAIFISFSQVLPATDAINQKLTQQVMAKVVRIPQMIEPPIRGFDEVIYSWEMETLEKEVIGVKFRYTPAFAKNQTNLIATLEMPEGADASIFNKVLPALISDNQSLNSAQDVEKANLNANDQAGYERIKLAVKPQTKQTILITWEFEKNKLPKDLTNEYSKLSRYPLPILKILHSLPHFIFGLLSG</sequence>